<name>A0A1B7NBW3_9AGAM</name>
<evidence type="ECO:0000256" key="2">
    <source>
        <dbReference type="ARBA" id="ARBA00007175"/>
    </source>
</evidence>
<comment type="subcellular location">
    <subcellularLocation>
        <location evidence="1">Nucleus</location>
        <location evidence="1">Nucleolus</location>
    </subcellularLocation>
</comment>
<evidence type="ECO:0008006" key="9">
    <source>
        <dbReference type="Google" id="ProtNLM"/>
    </source>
</evidence>
<dbReference type="PANTHER" id="PTHR14577">
    <property type="entry name" value="NUCLEOLAR PROTEIN 12"/>
    <property type="match status" value="1"/>
</dbReference>
<dbReference type="Proteomes" id="UP000092154">
    <property type="component" value="Unassembled WGS sequence"/>
</dbReference>
<keyword evidence="8" id="KW-1185">Reference proteome</keyword>
<dbReference type="EMBL" id="KV448160">
    <property type="protein sequence ID" value="OAX42289.1"/>
    <property type="molecule type" value="Genomic_DNA"/>
</dbReference>
<dbReference type="STRING" id="1314800.A0A1B7NBW3"/>
<dbReference type="OrthoDB" id="551633at2759"/>
<feature type="compositionally biased region" description="Basic and acidic residues" evidence="6">
    <location>
        <begin position="204"/>
        <end position="223"/>
    </location>
</feature>
<accession>A0A1B7NBW3</accession>
<evidence type="ECO:0000256" key="4">
    <source>
        <dbReference type="ARBA" id="ARBA00023242"/>
    </source>
</evidence>
<feature type="coiled-coil region" evidence="5">
    <location>
        <begin position="50"/>
        <end position="84"/>
    </location>
</feature>
<gene>
    <name evidence="7" type="ORF">K503DRAFT_683722</name>
</gene>
<sequence>MDSNLVILTQSHRAVAAKKRDKRNQIKEIVFDEDARREFLTGFHKRKVAKKEEAKKKAKLREKLERLETRREHRRALAERAAQNAAEVEKAYGAIIDHGCLADDDEDEGLGFSGDDMNQEVKGEYEGDEQLATVTVVEDFDPAALLHGPPMAVSTHPDRSDTPSLAFLKPKGKEKAHNDPSKPKRKVKKNEKAKSIKYQTKAARLVERSKQRARRTEKAERAGGKSSKKGKRR</sequence>
<keyword evidence="4" id="KW-0539">Nucleus</keyword>
<dbReference type="GO" id="GO:0019843">
    <property type="term" value="F:rRNA binding"/>
    <property type="evidence" value="ECO:0007669"/>
    <property type="project" value="TreeGrafter"/>
</dbReference>
<evidence type="ECO:0000256" key="1">
    <source>
        <dbReference type="ARBA" id="ARBA00004604"/>
    </source>
</evidence>
<dbReference type="InParanoid" id="A0A1B7NBW3"/>
<dbReference type="PANTHER" id="PTHR14577:SF0">
    <property type="entry name" value="NUCLEOLAR PROTEIN 12"/>
    <property type="match status" value="1"/>
</dbReference>
<feature type="compositionally biased region" description="Basic and acidic residues" evidence="6">
    <location>
        <begin position="171"/>
        <end position="182"/>
    </location>
</feature>
<dbReference type="GO" id="GO:0005730">
    <property type="term" value="C:nucleolus"/>
    <property type="evidence" value="ECO:0007669"/>
    <property type="project" value="UniProtKB-SubCell"/>
</dbReference>
<evidence type="ECO:0000256" key="6">
    <source>
        <dbReference type="SAM" id="MobiDB-lite"/>
    </source>
</evidence>
<organism evidence="7 8">
    <name type="scientific">Rhizopogon vinicolor AM-OR11-026</name>
    <dbReference type="NCBI Taxonomy" id="1314800"/>
    <lineage>
        <taxon>Eukaryota</taxon>
        <taxon>Fungi</taxon>
        <taxon>Dikarya</taxon>
        <taxon>Basidiomycota</taxon>
        <taxon>Agaricomycotina</taxon>
        <taxon>Agaricomycetes</taxon>
        <taxon>Agaricomycetidae</taxon>
        <taxon>Boletales</taxon>
        <taxon>Suillineae</taxon>
        <taxon>Rhizopogonaceae</taxon>
        <taxon>Rhizopogon</taxon>
    </lineage>
</organism>
<dbReference type="Pfam" id="PF09805">
    <property type="entry name" value="Nop25"/>
    <property type="match status" value="1"/>
</dbReference>
<protein>
    <recommendedName>
        <fullName evidence="9">Nucleolar protein 12</fullName>
    </recommendedName>
</protein>
<reference evidence="7 8" key="1">
    <citation type="submission" date="2016-06" db="EMBL/GenBank/DDBJ databases">
        <title>Comparative genomics of the ectomycorrhizal sister species Rhizopogon vinicolor and Rhizopogon vesiculosus (Basidiomycota: Boletales) reveals a divergence of the mating type B locus.</title>
        <authorList>
            <consortium name="DOE Joint Genome Institute"/>
            <person name="Mujic A.B."/>
            <person name="Kuo A."/>
            <person name="Tritt A."/>
            <person name="Lipzen A."/>
            <person name="Chen C."/>
            <person name="Johnson J."/>
            <person name="Sharma A."/>
            <person name="Barry K."/>
            <person name="Grigoriev I.V."/>
            <person name="Spatafora J.W."/>
        </authorList>
    </citation>
    <scope>NUCLEOTIDE SEQUENCE [LARGE SCALE GENOMIC DNA]</scope>
    <source>
        <strain evidence="7 8">AM-OR11-026</strain>
    </source>
</reference>
<evidence type="ECO:0000313" key="8">
    <source>
        <dbReference type="Proteomes" id="UP000092154"/>
    </source>
</evidence>
<dbReference type="InterPro" id="IPR019186">
    <property type="entry name" value="Nucleolar_protein_12"/>
</dbReference>
<keyword evidence="3 5" id="KW-0175">Coiled coil</keyword>
<evidence type="ECO:0000313" key="7">
    <source>
        <dbReference type="EMBL" id="OAX42289.1"/>
    </source>
</evidence>
<evidence type="ECO:0000256" key="3">
    <source>
        <dbReference type="ARBA" id="ARBA00023054"/>
    </source>
</evidence>
<dbReference type="AlphaFoldDB" id="A0A1B7NBW3"/>
<proteinExistence type="inferred from homology"/>
<evidence type="ECO:0000256" key="5">
    <source>
        <dbReference type="SAM" id="Coils"/>
    </source>
</evidence>
<comment type="similarity">
    <text evidence="2">Belongs to the RRP17 family.</text>
</comment>
<feature type="region of interest" description="Disordered" evidence="6">
    <location>
        <begin position="145"/>
        <end position="233"/>
    </location>
</feature>